<name>A0A031FW00_9MICO</name>
<reference evidence="2 3" key="1">
    <citation type="submission" date="2014-03" db="EMBL/GenBank/DDBJ databases">
        <title>Draft Genome Sequences of 13 Willow Endophytes.</title>
        <authorList>
            <person name="Gan H.Y."/>
            <person name="Gan H.M."/>
            <person name="Savka M.A."/>
            <person name="Hudson A.O."/>
        </authorList>
    </citation>
    <scope>NUCLEOTIDE SEQUENCE [LARGE SCALE GENOMIC DNA]</scope>
    <source>
        <strain evidence="2 3">RIT293</strain>
    </source>
</reference>
<comment type="caution">
    <text evidence="2">The sequence shown here is derived from an EMBL/GenBank/DDBJ whole genome shotgun (WGS) entry which is preliminary data.</text>
</comment>
<gene>
    <name evidence="2" type="ORF">BW34_00883</name>
</gene>
<evidence type="ECO:0000313" key="3">
    <source>
        <dbReference type="Proteomes" id="UP000024001"/>
    </source>
</evidence>
<feature type="region of interest" description="Disordered" evidence="1">
    <location>
        <begin position="31"/>
        <end position="56"/>
    </location>
</feature>
<dbReference type="PATRIC" id="fig|273677.3.peg.868"/>
<evidence type="ECO:0000313" key="2">
    <source>
        <dbReference type="EMBL" id="EZP29034.1"/>
    </source>
</evidence>
<dbReference type="Proteomes" id="UP000024001">
    <property type="component" value="Unassembled WGS sequence"/>
</dbReference>
<dbReference type="EMBL" id="JFYO01000003">
    <property type="protein sequence ID" value="EZP29034.1"/>
    <property type="molecule type" value="Genomic_DNA"/>
</dbReference>
<dbReference type="eggNOG" id="COG4409">
    <property type="taxonomic scope" value="Bacteria"/>
</dbReference>
<sequence>MPAIVVAILVVVLTVAVGALVVLALQRGQGEAPDRAAQPAPSIELPSPSPTPSASAIALTPPAAKERFLAVGTDNMWRATAGACDGTAPTVERSDDDGDTWVDVTPTYRDIAQVRDLIPFAETEADLVADVGDDCETQALRTFTEGTFWSPYDDLLAQSTYLDGASVIIDADATDAPCAQPWGLRASRDTVAFICDGTAYTSVGGTTTEIGTDVAALDVLDDQIVAATASPDCDGIQLMTLVPDTTPLDCLDGDAAGPVALALTADTIRVWAGDELISTAR</sequence>
<organism evidence="2 3">
    <name type="scientific">Microbacterium oleivorans</name>
    <dbReference type="NCBI Taxonomy" id="273677"/>
    <lineage>
        <taxon>Bacteria</taxon>
        <taxon>Bacillati</taxon>
        <taxon>Actinomycetota</taxon>
        <taxon>Actinomycetes</taxon>
        <taxon>Micrococcales</taxon>
        <taxon>Microbacteriaceae</taxon>
        <taxon>Microbacterium</taxon>
    </lineage>
</organism>
<keyword evidence="3" id="KW-1185">Reference proteome</keyword>
<dbReference type="SUPFAM" id="SSF110296">
    <property type="entry name" value="Oligoxyloglucan reducing end-specific cellobiohydrolase"/>
    <property type="match status" value="1"/>
</dbReference>
<accession>A0A031FW00</accession>
<protein>
    <submittedName>
        <fullName evidence="2">Putative secreted protein</fullName>
    </submittedName>
</protein>
<proteinExistence type="predicted"/>
<dbReference type="AlphaFoldDB" id="A0A031FW00"/>
<evidence type="ECO:0000256" key="1">
    <source>
        <dbReference type="SAM" id="MobiDB-lite"/>
    </source>
</evidence>